<dbReference type="AlphaFoldDB" id="A0AAN7AGU5"/>
<evidence type="ECO:0000313" key="2">
    <source>
        <dbReference type="EMBL" id="KAK4186728.1"/>
    </source>
</evidence>
<protein>
    <submittedName>
        <fullName evidence="2">Uncharacterized protein</fullName>
    </submittedName>
</protein>
<evidence type="ECO:0000256" key="1">
    <source>
        <dbReference type="SAM" id="SignalP"/>
    </source>
</evidence>
<reference evidence="2" key="2">
    <citation type="submission" date="2023-05" db="EMBL/GenBank/DDBJ databases">
        <authorList>
            <consortium name="Lawrence Berkeley National Laboratory"/>
            <person name="Steindorff A."/>
            <person name="Hensen N."/>
            <person name="Bonometti L."/>
            <person name="Westerberg I."/>
            <person name="Brannstrom I.O."/>
            <person name="Guillou S."/>
            <person name="Cros-Aarteil S."/>
            <person name="Calhoun S."/>
            <person name="Haridas S."/>
            <person name="Kuo A."/>
            <person name="Mondo S."/>
            <person name="Pangilinan J."/>
            <person name="Riley R."/>
            <person name="Labutti K."/>
            <person name="Andreopoulos B."/>
            <person name="Lipzen A."/>
            <person name="Chen C."/>
            <person name="Yanf M."/>
            <person name="Daum C."/>
            <person name="Ng V."/>
            <person name="Clum A."/>
            <person name="Ohm R."/>
            <person name="Martin F."/>
            <person name="Silar P."/>
            <person name="Natvig D."/>
            <person name="Lalanne C."/>
            <person name="Gautier V."/>
            <person name="Ament-Velasquez S.L."/>
            <person name="Kruys A."/>
            <person name="Hutchinson M.I."/>
            <person name="Powell A.J."/>
            <person name="Barry K."/>
            <person name="Miller A.N."/>
            <person name="Grigoriev I.V."/>
            <person name="Debuchy R."/>
            <person name="Gladieux P."/>
            <person name="Thoren M.H."/>
            <person name="Johannesson H."/>
        </authorList>
    </citation>
    <scope>NUCLEOTIDE SEQUENCE</scope>
    <source>
        <strain evidence="2">PSN309</strain>
    </source>
</reference>
<sequence>MKFTTVAAFLTAAPLAAVALPTTNEASGVIFDRQARRQPAPCVRQNPAPTQEELDARFASFVDAFVGKNKNITKAFEYIVSDYINHNPMAQNGATSAWNILSPIWQGINHNLQRSMIRENMSWVQYSASGFGTVVDRFRWEGGCIAEHWDQGEKYPAK</sequence>
<reference evidence="2" key="1">
    <citation type="journal article" date="2023" name="Mol. Phylogenet. Evol.">
        <title>Genome-scale phylogeny and comparative genomics of the fungal order Sordariales.</title>
        <authorList>
            <person name="Hensen N."/>
            <person name="Bonometti L."/>
            <person name="Westerberg I."/>
            <person name="Brannstrom I.O."/>
            <person name="Guillou S."/>
            <person name="Cros-Aarteil S."/>
            <person name="Calhoun S."/>
            <person name="Haridas S."/>
            <person name="Kuo A."/>
            <person name="Mondo S."/>
            <person name="Pangilinan J."/>
            <person name="Riley R."/>
            <person name="LaButti K."/>
            <person name="Andreopoulos B."/>
            <person name="Lipzen A."/>
            <person name="Chen C."/>
            <person name="Yan M."/>
            <person name="Daum C."/>
            <person name="Ng V."/>
            <person name="Clum A."/>
            <person name="Steindorff A."/>
            <person name="Ohm R.A."/>
            <person name="Martin F."/>
            <person name="Silar P."/>
            <person name="Natvig D.O."/>
            <person name="Lalanne C."/>
            <person name="Gautier V."/>
            <person name="Ament-Velasquez S.L."/>
            <person name="Kruys A."/>
            <person name="Hutchinson M.I."/>
            <person name="Powell A.J."/>
            <person name="Barry K."/>
            <person name="Miller A.N."/>
            <person name="Grigoriev I.V."/>
            <person name="Debuchy R."/>
            <person name="Gladieux P."/>
            <person name="Hiltunen Thoren M."/>
            <person name="Johannesson H."/>
        </authorList>
    </citation>
    <scope>NUCLEOTIDE SEQUENCE</scope>
    <source>
        <strain evidence="2">PSN309</strain>
    </source>
</reference>
<feature type="signal peptide" evidence="1">
    <location>
        <begin position="1"/>
        <end position="19"/>
    </location>
</feature>
<feature type="chain" id="PRO_5042821436" evidence="1">
    <location>
        <begin position="20"/>
        <end position="158"/>
    </location>
</feature>
<organism evidence="2 3">
    <name type="scientific">Podospora australis</name>
    <dbReference type="NCBI Taxonomy" id="1536484"/>
    <lineage>
        <taxon>Eukaryota</taxon>
        <taxon>Fungi</taxon>
        <taxon>Dikarya</taxon>
        <taxon>Ascomycota</taxon>
        <taxon>Pezizomycotina</taxon>
        <taxon>Sordariomycetes</taxon>
        <taxon>Sordariomycetidae</taxon>
        <taxon>Sordariales</taxon>
        <taxon>Podosporaceae</taxon>
        <taxon>Podospora</taxon>
    </lineage>
</organism>
<dbReference type="EMBL" id="MU864416">
    <property type="protein sequence ID" value="KAK4186728.1"/>
    <property type="molecule type" value="Genomic_DNA"/>
</dbReference>
<accession>A0AAN7AGU5</accession>
<keyword evidence="1" id="KW-0732">Signal</keyword>
<dbReference type="InterPro" id="IPR032710">
    <property type="entry name" value="NTF2-like_dom_sf"/>
</dbReference>
<comment type="caution">
    <text evidence="2">The sequence shown here is derived from an EMBL/GenBank/DDBJ whole genome shotgun (WGS) entry which is preliminary data.</text>
</comment>
<evidence type="ECO:0000313" key="3">
    <source>
        <dbReference type="Proteomes" id="UP001302126"/>
    </source>
</evidence>
<dbReference type="SUPFAM" id="SSF54427">
    <property type="entry name" value="NTF2-like"/>
    <property type="match status" value="1"/>
</dbReference>
<keyword evidence="3" id="KW-1185">Reference proteome</keyword>
<proteinExistence type="predicted"/>
<gene>
    <name evidence="2" type="ORF">QBC35DRAFT_386473</name>
</gene>
<dbReference type="Gene3D" id="3.10.450.50">
    <property type="match status" value="1"/>
</dbReference>
<name>A0AAN7AGU5_9PEZI</name>
<dbReference type="Proteomes" id="UP001302126">
    <property type="component" value="Unassembled WGS sequence"/>
</dbReference>